<sequence>MDWIWSNYHGNLQDYINSCRKMKLELDAVNIKIQAEFLSFSILGKLVRDPKLQHYVEVLTLNDDLTENPYLILTKLPEFVNNLCIQPEKINTSSSAHPYKITHYCANGKHNPNCTSHSKEQCFSKNPNLRLARRNNCRRFPSNIPPSAHISSAQASALITGSPDLISSIKFIIDCGATHHMFNSRTLFSTLNRRLFKLSGSRRNGNGKFDMRRRNLIIKNLPLCTNTEL</sequence>
<gene>
    <name evidence="1" type="ORF">O181_125103</name>
</gene>
<dbReference type="EMBL" id="AVOT02120766">
    <property type="protein sequence ID" value="MBW0585388.1"/>
    <property type="molecule type" value="Genomic_DNA"/>
</dbReference>
<dbReference type="OrthoDB" id="8039827at2759"/>
<organism evidence="1 2">
    <name type="scientific">Austropuccinia psidii MF-1</name>
    <dbReference type="NCBI Taxonomy" id="1389203"/>
    <lineage>
        <taxon>Eukaryota</taxon>
        <taxon>Fungi</taxon>
        <taxon>Dikarya</taxon>
        <taxon>Basidiomycota</taxon>
        <taxon>Pucciniomycotina</taxon>
        <taxon>Pucciniomycetes</taxon>
        <taxon>Pucciniales</taxon>
        <taxon>Sphaerophragmiaceae</taxon>
        <taxon>Austropuccinia</taxon>
    </lineage>
</organism>
<name>A0A9Q3KP35_9BASI</name>
<reference evidence="1" key="1">
    <citation type="submission" date="2021-03" db="EMBL/GenBank/DDBJ databases">
        <title>Draft genome sequence of rust myrtle Austropuccinia psidii MF-1, a brazilian biotype.</title>
        <authorList>
            <person name="Quecine M.C."/>
            <person name="Pachon D.M.R."/>
            <person name="Bonatelli M.L."/>
            <person name="Correr F.H."/>
            <person name="Franceschini L.M."/>
            <person name="Leite T.F."/>
            <person name="Margarido G.R.A."/>
            <person name="Almeida C.A."/>
            <person name="Ferrarezi J.A."/>
            <person name="Labate C.A."/>
        </authorList>
    </citation>
    <scope>NUCLEOTIDE SEQUENCE</scope>
    <source>
        <strain evidence="1">MF-1</strain>
    </source>
</reference>
<protein>
    <submittedName>
        <fullName evidence="1">Uncharacterized protein</fullName>
    </submittedName>
</protein>
<dbReference type="AlphaFoldDB" id="A0A9Q3KP35"/>
<comment type="caution">
    <text evidence="1">The sequence shown here is derived from an EMBL/GenBank/DDBJ whole genome shotgun (WGS) entry which is preliminary data.</text>
</comment>
<dbReference type="Proteomes" id="UP000765509">
    <property type="component" value="Unassembled WGS sequence"/>
</dbReference>
<evidence type="ECO:0000313" key="1">
    <source>
        <dbReference type="EMBL" id="MBW0585388.1"/>
    </source>
</evidence>
<proteinExistence type="predicted"/>
<accession>A0A9Q3KP35</accession>
<evidence type="ECO:0000313" key="2">
    <source>
        <dbReference type="Proteomes" id="UP000765509"/>
    </source>
</evidence>
<keyword evidence="2" id="KW-1185">Reference proteome</keyword>